<evidence type="ECO:0000313" key="17">
    <source>
        <dbReference type="Proteomes" id="UP001496627"/>
    </source>
</evidence>
<comment type="subcellular location">
    <subcellularLocation>
        <location evidence="2">Membrane</location>
        <topology evidence="2">Multi-pass membrane protein</topology>
    </subcellularLocation>
</comment>
<sequence length="455" mass="49868">MKMMSSLQARLAIAVGVSVTVLWLAAAIATAHRLGQEMEEVFDDGLKATAERILPIARHDLREGHPGRESIDDDDEDDISRDARPEREARYGEDVTFLLRDKQGRVLLSSRGADASIFPPFERQGFFRTRTHQLYYTASADGNLTIAVAEPLDHRRELSQKMLLGLLLPLFIVIPLSLVAILFAVRVSLRPVRALRQELSLRGAQDLSPLPDNGLPSELRPISAGINQLLARLKAAFDAERTFAANAAHELRTPVAGAIAQAQRVRTETKEALTAQRANEIETTLKRLMRMSEKLMQLARAEGGRLRADEPSDLRIVVQMITQDFEQAGERRLALTLPAAPVLSLLDPDAVGILARNLIENALKHGAQDRPVEVTLEADGMLCIANDGPPLPAGAMDRLTRRFERGTGKIGGAGLGLAIVKVITDRVGATIDVISPRPVMNQGVEVRVRLPVVRQ</sequence>
<dbReference type="Gene3D" id="3.30.565.10">
    <property type="entry name" value="Histidine kinase-like ATPase, C-terminal domain"/>
    <property type="match status" value="1"/>
</dbReference>
<keyword evidence="13" id="KW-0472">Membrane</keyword>
<reference evidence="16 17" key="1">
    <citation type="submission" date="2024-05" db="EMBL/GenBank/DDBJ databases">
        <title>Neorhizobium sp. Rsf11, a plant growth promoting and heavy metal resistant PAH-degrader.</title>
        <authorList>
            <person name="Golubev S.N."/>
            <person name="Muratova A.Y."/>
            <person name="Markelova M.I."/>
        </authorList>
    </citation>
    <scope>NUCLEOTIDE SEQUENCE [LARGE SCALE GENOMIC DNA]</scope>
    <source>
        <strain evidence="16 17">Rsf11</strain>
    </source>
</reference>
<dbReference type="GO" id="GO:0005524">
    <property type="term" value="F:ATP binding"/>
    <property type="evidence" value="ECO:0007669"/>
    <property type="project" value="UniProtKB-KW"/>
</dbReference>
<evidence type="ECO:0000256" key="3">
    <source>
        <dbReference type="ARBA" id="ARBA00012438"/>
    </source>
</evidence>
<evidence type="ECO:0000256" key="12">
    <source>
        <dbReference type="SAM" id="MobiDB-lite"/>
    </source>
</evidence>
<feature type="transmembrane region" description="Helical" evidence="13">
    <location>
        <begin position="162"/>
        <end position="185"/>
    </location>
</feature>
<evidence type="ECO:0000256" key="11">
    <source>
        <dbReference type="ARBA" id="ARBA00023012"/>
    </source>
</evidence>
<evidence type="ECO:0000256" key="10">
    <source>
        <dbReference type="ARBA" id="ARBA00022989"/>
    </source>
</evidence>
<dbReference type="PANTHER" id="PTHR45436">
    <property type="entry name" value="SENSOR HISTIDINE KINASE YKOH"/>
    <property type="match status" value="1"/>
</dbReference>
<evidence type="ECO:0000256" key="9">
    <source>
        <dbReference type="ARBA" id="ARBA00022840"/>
    </source>
</evidence>
<comment type="catalytic activity">
    <reaction evidence="1">
        <text>ATP + protein L-histidine = ADP + protein N-phospho-L-histidine.</text>
        <dbReference type="EC" id="2.7.13.3"/>
    </reaction>
</comment>
<dbReference type="InterPro" id="IPR003594">
    <property type="entry name" value="HATPase_dom"/>
</dbReference>
<dbReference type="InterPro" id="IPR005467">
    <property type="entry name" value="His_kinase_dom"/>
</dbReference>
<dbReference type="InterPro" id="IPR036890">
    <property type="entry name" value="HATPase_C_sf"/>
</dbReference>
<evidence type="ECO:0000313" key="16">
    <source>
        <dbReference type="EMBL" id="MEQ1405961.1"/>
    </source>
</evidence>
<dbReference type="InterPro" id="IPR050428">
    <property type="entry name" value="TCS_sensor_his_kinase"/>
</dbReference>
<dbReference type="Proteomes" id="UP001496627">
    <property type="component" value="Unassembled WGS sequence"/>
</dbReference>
<evidence type="ECO:0000256" key="2">
    <source>
        <dbReference type="ARBA" id="ARBA00004141"/>
    </source>
</evidence>
<feature type="domain" description="Histidine kinase" evidence="14">
    <location>
        <begin position="246"/>
        <end position="454"/>
    </location>
</feature>
<keyword evidence="5" id="KW-0808">Transferase</keyword>
<keyword evidence="10 13" id="KW-1133">Transmembrane helix</keyword>
<keyword evidence="11" id="KW-0902">Two-component regulatory system</keyword>
<dbReference type="InterPro" id="IPR036097">
    <property type="entry name" value="HisK_dim/P_sf"/>
</dbReference>
<dbReference type="CDD" id="cd00075">
    <property type="entry name" value="HATPase"/>
    <property type="match status" value="1"/>
</dbReference>
<dbReference type="Pfam" id="PF00512">
    <property type="entry name" value="HisKA"/>
    <property type="match status" value="1"/>
</dbReference>
<dbReference type="InterPro" id="IPR003660">
    <property type="entry name" value="HAMP_dom"/>
</dbReference>
<keyword evidence="4" id="KW-0597">Phosphoprotein</keyword>
<evidence type="ECO:0000259" key="15">
    <source>
        <dbReference type="PROSITE" id="PS50885"/>
    </source>
</evidence>
<dbReference type="PANTHER" id="PTHR45436:SF14">
    <property type="entry name" value="SENSOR PROTEIN QSEC"/>
    <property type="match status" value="1"/>
</dbReference>
<keyword evidence="7" id="KW-0547">Nucleotide-binding</keyword>
<dbReference type="EMBL" id="JBEAAL010000008">
    <property type="protein sequence ID" value="MEQ1405961.1"/>
    <property type="molecule type" value="Genomic_DNA"/>
</dbReference>
<dbReference type="PROSITE" id="PS50885">
    <property type="entry name" value="HAMP"/>
    <property type="match status" value="1"/>
</dbReference>
<dbReference type="Gene3D" id="1.20.5.1040">
    <property type="entry name" value="Sensor protein qsec"/>
    <property type="match status" value="1"/>
</dbReference>
<dbReference type="SUPFAM" id="SSF47384">
    <property type="entry name" value="Homodimeric domain of signal transducing histidine kinase"/>
    <property type="match status" value="1"/>
</dbReference>
<keyword evidence="17" id="KW-1185">Reference proteome</keyword>
<organism evidence="16 17">
    <name type="scientific">Neorhizobium phenanthreniclasticum</name>
    <dbReference type="NCBI Taxonomy" id="3157917"/>
    <lineage>
        <taxon>Bacteria</taxon>
        <taxon>Pseudomonadati</taxon>
        <taxon>Pseudomonadota</taxon>
        <taxon>Alphaproteobacteria</taxon>
        <taxon>Hyphomicrobiales</taxon>
        <taxon>Rhizobiaceae</taxon>
        <taxon>Rhizobium/Agrobacterium group</taxon>
        <taxon>Neorhizobium</taxon>
    </lineage>
</organism>
<evidence type="ECO:0000256" key="4">
    <source>
        <dbReference type="ARBA" id="ARBA00022553"/>
    </source>
</evidence>
<keyword evidence="6 13" id="KW-0812">Transmembrane</keyword>
<dbReference type="Gene3D" id="1.10.287.130">
    <property type="match status" value="1"/>
</dbReference>
<feature type="domain" description="HAMP" evidence="15">
    <location>
        <begin position="186"/>
        <end position="238"/>
    </location>
</feature>
<proteinExistence type="predicted"/>
<name>A0ABV0M269_9HYPH</name>
<dbReference type="EC" id="2.7.13.3" evidence="3"/>
<dbReference type="CDD" id="cd00082">
    <property type="entry name" value="HisKA"/>
    <property type="match status" value="1"/>
</dbReference>
<feature type="compositionally biased region" description="Basic and acidic residues" evidence="12">
    <location>
        <begin position="57"/>
        <end position="70"/>
    </location>
</feature>
<evidence type="ECO:0000256" key="7">
    <source>
        <dbReference type="ARBA" id="ARBA00022741"/>
    </source>
</evidence>
<protein>
    <recommendedName>
        <fullName evidence="3">histidine kinase</fullName>
        <ecNumber evidence="3">2.7.13.3</ecNumber>
    </recommendedName>
</protein>
<evidence type="ECO:0000256" key="13">
    <source>
        <dbReference type="SAM" id="Phobius"/>
    </source>
</evidence>
<dbReference type="RefSeq" id="WP_227704138.1">
    <property type="nucleotide sequence ID" value="NZ_JBEAAL010000008.1"/>
</dbReference>
<evidence type="ECO:0000256" key="6">
    <source>
        <dbReference type="ARBA" id="ARBA00022692"/>
    </source>
</evidence>
<keyword evidence="9 16" id="KW-0067">ATP-binding</keyword>
<evidence type="ECO:0000259" key="14">
    <source>
        <dbReference type="PROSITE" id="PS50109"/>
    </source>
</evidence>
<accession>A0ABV0M269</accession>
<dbReference type="Pfam" id="PF02518">
    <property type="entry name" value="HATPase_c"/>
    <property type="match status" value="1"/>
</dbReference>
<comment type="caution">
    <text evidence="16">The sequence shown here is derived from an EMBL/GenBank/DDBJ whole genome shotgun (WGS) entry which is preliminary data.</text>
</comment>
<dbReference type="InterPro" id="IPR003661">
    <property type="entry name" value="HisK_dim/P_dom"/>
</dbReference>
<evidence type="ECO:0000256" key="1">
    <source>
        <dbReference type="ARBA" id="ARBA00000085"/>
    </source>
</evidence>
<keyword evidence="8" id="KW-0418">Kinase</keyword>
<feature type="region of interest" description="Disordered" evidence="12">
    <location>
        <begin position="57"/>
        <end position="85"/>
    </location>
</feature>
<dbReference type="PROSITE" id="PS50109">
    <property type="entry name" value="HIS_KIN"/>
    <property type="match status" value="1"/>
</dbReference>
<gene>
    <name evidence="16" type="ORF">ABK249_13540</name>
</gene>
<evidence type="ECO:0000256" key="5">
    <source>
        <dbReference type="ARBA" id="ARBA00022679"/>
    </source>
</evidence>
<dbReference type="SUPFAM" id="SSF55874">
    <property type="entry name" value="ATPase domain of HSP90 chaperone/DNA topoisomerase II/histidine kinase"/>
    <property type="match status" value="1"/>
</dbReference>
<evidence type="ECO:0000256" key="8">
    <source>
        <dbReference type="ARBA" id="ARBA00022777"/>
    </source>
</evidence>
<dbReference type="SMART" id="SM00387">
    <property type="entry name" value="HATPase_c"/>
    <property type="match status" value="1"/>
</dbReference>
<dbReference type="SMART" id="SM00388">
    <property type="entry name" value="HisKA"/>
    <property type="match status" value="1"/>
</dbReference>